<dbReference type="CDD" id="cd07383">
    <property type="entry name" value="MPP_Dcr2"/>
    <property type="match status" value="1"/>
</dbReference>
<gene>
    <name evidence="3" type="ORF">E5161_03955</name>
</gene>
<reference evidence="3 4" key="1">
    <citation type="submission" date="2019-04" db="EMBL/GenBank/DDBJ databases">
        <title>Cohnella sp. nov., isolated from soil.</title>
        <authorList>
            <person name="Kim W."/>
        </authorList>
    </citation>
    <scope>NUCLEOTIDE SEQUENCE [LARGE SCALE GENOMIC DNA]</scope>
    <source>
        <strain evidence="3 4">CAU 1483</strain>
    </source>
</reference>
<dbReference type="InterPro" id="IPR029052">
    <property type="entry name" value="Metallo-depent_PP-like"/>
</dbReference>
<dbReference type="Proteomes" id="UP000309673">
    <property type="component" value="Unassembled WGS sequence"/>
</dbReference>
<dbReference type="EMBL" id="SUPK01000001">
    <property type="protein sequence ID" value="TJY44537.1"/>
    <property type="molecule type" value="Genomic_DNA"/>
</dbReference>
<protein>
    <submittedName>
        <fullName evidence="3">Metallophosphoesterase</fullName>
    </submittedName>
</protein>
<dbReference type="GO" id="GO:0005737">
    <property type="term" value="C:cytoplasm"/>
    <property type="evidence" value="ECO:0007669"/>
    <property type="project" value="TreeGrafter"/>
</dbReference>
<feature type="region of interest" description="Disordered" evidence="1">
    <location>
        <begin position="308"/>
        <end position="334"/>
    </location>
</feature>
<evidence type="ECO:0000259" key="2">
    <source>
        <dbReference type="Pfam" id="PF00149"/>
    </source>
</evidence>
<evidence type="ECO:0000313" key="4">
    <source>
        <dbReference type="Proteomes" id="UP000309673"/>
    </source>
</evidence>
<accession>A0A4U0FHU0</accession>
<dbReference type="GO" id="GO:0016788">
    <property type="term" value="F:hydrolase activity, acting on ester bonds"/>
    <property type="evidence" value="ECO:0007669"/>
    <property type="project" value="TreeGrafter"/>
</dbReference>
<dbReference type="OrthoDB" id="9816081at2"/>
<proteinExistence type="predicted"/>
<sequence length="367" mass="40851">MTVSLSYNSQGQFKIVQFTDLHWGDNNEGDRQTRALMEEVLKAERPDLVVITGDVIEDGTCNDPRQSIRQAVAAMEDSGIAWAIVFGNHDAEARISRQELFDSLKGVRYGITQRGPESITGVGNYVIQLTGRDGNTGHALFFLDSGDYAEARIGGYAHIARDQIDWFVRESSRLAAENAGSPIPSLAFFHIPLPEYNDVWDFEVCRGYKQEMICCPRLNTGMFAAMVEMGNVIGTFVGHDHDSDFCGELHGIMLCYGRKTGYNNYMKPGFAKGARVIVLEEAGSGFRTWLRLEGGQTVMDQPIHQPEEGNRLRKHDHPHAAKSLPSATDGRLSGSSRFEMKVETHLKHSLPRQDHILKPDPSGIQLL</sequence>
<organism evidence="3 4">
    <name type="scientific">Cohnella pontilimi</name>
    <dbReference type="NCBI Taxonomy" id="2564100"/>
    <lineage>
        <taxon>Bacteria</taxon>
        <taxon>Bacillati</taxon>
        <taxon>Bacillota</taxon>
        <taxon>Bacilli</taxon>
        <taxon>Bacillales</taxon>
        <taxon>Paenibacillaceae</taxon>
        <taxon>Cohnella</taxon>
    </lineage>
</organism>
<keyword evidence="4" id="KW-1185">Reference proteome</keyword>
<comment type="caution">
    <text evidence="3">The sequence shown here is derived from an EMBL/GenBank/DDBJ whole genome shotgun (WGS) entry which is preliminary data.</text>
</comment>
<dbReference type="InterPro" id="IPR004843">
    <property type="entry name" value="Calcineurin-like_PHP"/>
</dbReference>
<dbReference type="PANTHER" id="PTHR32440">
    <property type="entry name" value="PHOSPHATASE DCR2-RELATED-RELATED"/>
    <property type="match status" value="1"/>
</dbReference>
<evidence type="ECO:0000313" key="3">
    <source>
        <dbReference type="EMBL" id="TJY44537.1"/>
    </source>
</evidence>
<feature type="domain" description="Calcineurin-like phosphoesterase" evidence="2">
    <location>
        <begin position="13"/>
        <end position="241"/>
    </location>
</feature>
<name>A0A4U0FHU0_9BACL</name>
<evidence type="ECO:0000256" key="1">
    <source>
        <dbReference type="SAM" id="MobiDB-lite"/>
    </source>
</evidence>
<dbReference type="Pfam" id="PF00149">
    <property type="entry name" value="Metallophos"/>
    <property type="match status" value="1"/>
</dbReference>
<dbReference type="RefSeq" id="WP_136776346.1">
    <property type="nucleotide sequence ID" value="NZ_SUPK01000001.1"/>
</dbReference>
<dbReference type="Gene3D" id="3.60.21.10">
    <property type="match status" value="1"/>
</dbReference>
<dbReference type="AlphaFoldDB" id="A0A4U0FHU0"/>
<dbReference type="SUPFAM" id="SSF56300">
    <property type="entry name" value="Metallo-dependent phosphatases"/>
    <property type="match status" value="1"/>
</dbReference>